<evidence type="ECO:0000313" key="5">
    <source>
        <dbReference type="EMBL" id="MBD3940256.1"/>
    </source>
</evidence>
<dbReference type="Pfam" id="PF13558">
    <property type="entry name" value="SbcC_Walker_B"/>
    <property type="match status" value="1"/>
</dbReference>
<keyword evidence="3" id="KW-0742">SOS response</keyword>
<evidence type="ECO:0000256" key="2">
    <source>
        <dbReference type="ARBA" id="ARBA00023204"/>
    </source>
</evidence>
<dbReference type="EMBL" id="JACXZS010000001">
    <property type="protein sequence ID" value="MBD3940256.1"/>
    <property type="molecule type" value="Genomic_DNA"/>
</dbReference>
<dbReference type="PANTHER" id="PTHR32182">
    <property type="entry name" value="DNA REPLICATION AND REPAIR PROTEIN RECF"/>
    <property type="match status" value="1"/>
</dbReference>
<evidence type="ECO:0000256" key="4">
    <source>
        <dbReference type="SAM" id="Coils"/>
    </source>
</evidence>
<comment type="caution">
    <text evidence="5">The sequence shown here is derived from an EMBL/GenBank/DDBJ whole genome shotgun (WGS) entry which is preliminary data.</text>
</comment>
<dbReference type="Proteomes" id="UP000598426">
    <property type="component" value="Unassembled WGS sequence"/>
</dbReference>
<name>A0ABR8NMJ9_9MICO</name>
<sequence length="1128" mass="125522">MSDALFSALEVDGPAIARAGYRLSQVEVYNWGTFDRSVWSLTPDGQTALLTGDIGSGKSTLVDAITTLLLPAHRIAYNKAAGADAKERTLRSYVEGHYKSERNEATGASRPVGLRDHTAYSVILGRFTNVGFGETVTVAQVFHQKDRTGQPERFFVTASVPLKIDPDFSRFGSDLKALRAQLRSRGADIDNTFPEYHRRLRRLLGIPSEQAMELFHQTVSMKSVGNLNDFVRDHMLEPMDASGKVRAIVDHYDNLVTAHEAVRTATEQLAVLGPLVAAADKYGLAATRHTELGDERSAVVPFIAERVAELAVAAIDDAEAQLGAAETRKQQLADARQALVPERDRLVLERAGVGGDRLAALEVEIPQARSTRDDRVERFRAYSAQLEVLGLDPVETEIDFRARAEAASALRARLDDERTALRERQDPLFDRRAEVRHARRVVANELESLATRRNSLPADLDRVRRAVGEALGLDETDLPFAAELLDVRDEFAPWRGAAERVLRGFALSLLVPQEHYAAASRWINDNRLNARLVYLRVPERRVRTLPVSHSEPRLMDAVAVERGAFEEFLRAELERRADHVLASSVDQLEREDRAVTVQGLIRDRDRHEKDDRRAVTDPRSWVLGGSRADKVAALEAEVAGHDDALVEIERALAAIDTDAGALAARGQALAALGQYPSWQALDVTAAAALLGGLEEERRTLIAGSSRLAAIDERLAGLDAEDARLRDEYDDTIGAIGALRTTRDGLDARRRRETETLASLDEHVLTRARALYPSLSERAGRRDLRTIDGCDRLSQTLISGLTSAIDAAQREMLGYTTSIQNKMADFLRQWPALRDEMDADIRAVGEFRALHDRVQRDDLPRFESEFRHQLNTNAVRELVGFHAWLRKQADEIKLRIETINQALQAIDYNPGRIIVLDAEPTVNQEVRQFRSDLREATSDALATDGGDPERQFAQIRAIIERFKGRDGHADSDRVWTRRVTDVRTWFTFAASEQDRETGEEFEHYTDSDGKSGGQKEKLAYTILAASLAYQFKLQWGAAASRDFRFVVIDEAFGRGSDASTRYALELFAKLGLQLLIVTPLQKVHVIEPYVSAIGFVDNPTGAASRVRTLTIEEFREQQRAAAVAAAART</sequence>
<keyword evidence="4" id="KW-0175">Coiled coil</keyword>
<feature type="coiled-coil region" evidence="4">
    <location>
        <begin position="308"/>
        <end position="335"/>
    </location>
</feature>
<dbReference type="Pfam" id="PF13555">
    <property type="entry name" value="AAA_29"/>
    <property type="match status" value="1"/>
</dbReference>
<dbReference type="SUPFAM" id="SSF52540">
    <property type="entry name" value="P-loop containing nucleoside triphosphate hydrolases"/>
    <property type="match status" value="1"/>
</dbReference>
<dbReference type="InterPro" id="IPR027417">
    <property type="entry name" value="P-loop_NTPase"/>
</dbReference>
<dbReference type="RefSeq" id="WP_191169902.1">
    <property type="nucleotide sequence ID" value="NZ_JACXZS010000001.1"/>
</dbReference>
<evidence type="ECO:0000256" key="1">
    <source>
        <dbReference type="ARBA" id="ARBA00022763"/>
    </source>
</evidence>
<evidence type="ECO:0000313" key="6">
    <source>
        <dbReference type="Proteomes" id="UP000598426"/>
    </source>
</evidence>
<proteinExistence type="predicted"/>
<protein>
    <recommendedName>
        <fullName evidence="7">ATP-dependent exonuclease SbcCD, C subunit-like protein</fullName>
    </recommendedName>
</protein>
<keyword evidence="1" id="KW-0227">DNA damage</keyword>
<keyword evidence="6" id="KW-1185">Reference proteome</keyword>
<keyword evidence="2" id="KW-0234">DNA repair</keyword>
<reference evidence="5 6" key="1">
    <citation type="submission" date="2020-09" db="EMBL/GenBank/DDBJ databases">
        <title>Isolation and identification of active actinomycetes.</title>
        <authorList>
            <person name="Li X."/>
        </authorList>
    </citation>
    <scope>NUCLEOTIDE SEQUENCE [LARGE SCALE GENOMIC DNA]</scope>
    <source>
        <strain evidence="5 6">NEAU-LLC</strain>
    </source>
</reference>
<evidence type="ECO:0000256" key="3">
    <source>
        <dbReference type="ARBA" id="ARBA00023236"/>
    </source>
</evidence>
<organism evidence="5 6">
    <name type="scientific">Microbacterium helvum</name>
    <dbReference type="NCBI Taxonomy" id="2773713"/>
    <lineage>
        <taxon>Bacteria</taxon>
        <taxon>Bacillati</taxon>
        <taxon>Actinomycetota</taxon>
        <taxon>Actinomycetes</taxon>
        <taxon>Micrococcales</taxon>
        <taxon>Microbacteriaceae</taxon>
        <taxon>Microbacterium</taxon>
    </lineage>
</organism>
<dbReference type="PANTHER" id="PTHR32182:SF0">
    <property type="entry name" value="DNA REPLICATION AND REPAIR PROTEIN RECF"/>
    <property type="match status" value="1"/>
</dbReference>
<dbReference type="Gene3D" id="3.40.50.300">
    <property type="entry name" value="P-loop containing nucleotide triphosphate hydrolases"/>
    <property type="match status" value="1"/>
</dbReference>
<evidence type="ECO:0008006" key="7">
    <source>
        <dbReference type="Google" id="ProtNLM"/>
    </source>
</evidence>
<accession>A0ABR8NMJ9</accession>
<gene>
    <name evidence="5" type="ORF">IF188_00900</name>
</gene>